<protein>
    <recommendedName>
        <fullName evidence="10">UDP-N-acetylglucosamine--N-acetylmuramyl-(pentapeptide) pyrophosphoryl-undecaprenol N-acetylglucosamine transferase</fullName>
        <ecNumber evidence="10">2.4.1.227</ecNumber>
    </recommendedName>
    <alternativeName>
        <fullName evidence="10">Undecaprenyl-PP-MurNAc-pentapeptide-UDPGlcNAc GlcNAc transferase</fullName>
    </alternativeName>
</protein>
<dbReference type="InterPro" id="IPR007235">
    <property type="entry name" value="Glyco_trans_28_C"/>
</dbReference>
<evidence type="ECO:0000256" key="5">
    <source>
        <dbReference type="ARBA" id="ARBA00022960"/>
    </source>
</evidence>
<evidence type="ECO:0000256" key="11">
    <source>
        <dbReference type="SAM" id="Phobius"/>
    </source>
</evidence>
<accession>C5WD42</accession>
<dbReference type="GO" id="GO:0009252">
    <property type="term" value="P:peptidoglycan biosynthetic process"/>
    <property type="evidence" value="ECO:0007669"/>
    <property type="project" value="UniProtKB-UniRule"/>
</dbReference>
<keyword evidence="8 10" id="KW-0131">Cell cycle</keyword>
<sequence length="355" mass="39510">MNKKIIIVAGGTGGHIFPGLAVAYYLRTQGWQIRWLGTSVRMEADLLPKYGIEIDFISIDNIRGTGLKNLLKTPFKIFHAWQQACAIMQKYKPDIVLTMGGYISGPCGLAAFTCNIPLILHEQNSIAGITNKLLAKFANKVTQGFPSAFPDAKVVGNPIRSSILKIPLPFLQRLKYRTGPIRILIMGGSQGAHILNQTIPKVCAQLGNNIMIWHQVGKGNLKNTLNLYKKLKIKISYRICEFIDDIAEAYEWADVVICRSGALTVTELTTVGLPAILVPFPHNDKQQYLNAIPLEKSGIAKIIEQSKFNVESVVHILSKCNRNRLLEIAKKHRIPTVLNSTQQLAEEIIKTVNQY</sequence>
<feature type="domain" description="Glycosyltransferase family 28 N-terminal" evidence="12">
    <location>
        <begin position="5"/>
        <end position="142"/>
    </location>
</feature>
<evidence type="ECO:0000256" key="7">
    <source>
        <dbReference type="ARBA" id="ARBA00023136"/>
    </source>
</evidence>
<gene>
    <name evidence="10 14" type="primary">murG</name>
    <name evidence="14" type="ORF">ICMP_395</name>
</gene>
<evidence type="ECO:0000313" key="14">
    <source>
        <dbReference type="EMBL" id="BAH83248.1"/>
    </source>
</evidence>
<dbReference type="HOGENOM" id="CLU_037404_2_0_6"/>
<keyword evidence="7 10" id="KW-0472">Membrane</keyword>
<dbReference type="GO" id="GO:0008360">
    <property type="term" value="P:regulation of cell shape"/>
    <property type="evidence" value="ECO:0007669"/>
    <property type="project" value="UniProtKB-KW"/>
</dbReference>
<evidence type="ECO:0000256" key="10">
    <source>
        <dbReference type="HAMAP-Rule" id="MF_00033"/>
    </source>
</evidence>
<dbReference type="RefSeq" id="WP_041069393.1">
    <property type="nucleotide sequence ID" value="NZ_AP010872.1"/>
</dbReference>
<dbReference type="PANTHER" id="PTHR21015:SF22">
    <property type="entry name" value="GLYCOSYLTRANSFERASE"/>
    <property type="match status" value="1"/>
</dbReference>
<comment type="catalytic activity">
    <reaction evidence="10">
        <text>di-trans,octa-cis-undecaprenyl diphospho-N-acetyl-alpha-D-muramoyl-L-alanyl-D-glutamyl-meso-2,6-diaminopimeloyl-D-alanyl-D-alanine + UDP-N-acetyl-alpha-D-glucosamine = di-trans,octa-cis-undecaprenyl diphospho-[N-acetyl-alpha-D-glucosaminyl-(1-&gt;4)]-N-acetyl-alpha-D-muramoyl-L-alanyl-D-glutamyl-meso-2,6-diaminopimeloyl-D-alanyl-D-alanine + UDP + H(+)</text>
        <dbReference type="Rhea" id="RHEA:31227"/>
        <dbReference type="ChEBI" id="CHEBI:15378"/>
        <dbReference type="ChEBI" id="CHEBI:57705"/>
        <dbReference type="ChEBI" id="CHEBI:58223"/>
        <dbReference type="ChEBI" id="CHEBI:61387"/>
        <dbReference type="ChEBI" id="CHEBI:61388"/>
        <dbReference type="EC" id="2.4.1.227"/>
    </reaction>
</comment>
<comment type="subcellular location">
    <subcellularLocation>
        <location evidence="10">Cell membrane</location>
        <topology evidence="10">Peripheral membrane protein</topology>
        <orientation evidence="10">Cytoplasmic side</orientation>
    </subcellularLocation>
</comment>
<evidence type="ECO:0000256" key="9">
    <source>
        <dbReference type="ARBA" id="ARBA00023316"/>
    </source>
</evidence>
<feature type="binding site" evidence="10">
    <location>
        <begin position="262"/>
        <end position="267"/>
    </location>
    <ligand>
        <name>UDP-N-acetyl-alpha-D-glucosamine</name>
        <dbReference type="ChEBI" id="CHEBI:57705"/>
    </ligand>
</feature>
<keyword evidence="11" id="KW-1133">Transmembrane helix</keyword>
<dbReference type="GO" id="GO:0050511">
    <property type="term" value="F:undecaprenyldiphospho-muramoylpentapeptide beta-N-acetylglucosaminyltransferase activity"/>
    <property type="evidence" value="ECO:0007669"/>
    <property type="project" value="UniProtKB-UniRule"/>
</dbReference>
<feature type="transmembrane region" description="Helical" evidence="11">
    <location>
        <begin position="6"/>
        <end position="26"/>
    </location>
</feature>
<dbReference type="NCBIfam" id="TIGR01133">
    <property type="entry name" value="murG"/>
    <property type="match status" value="1"/>
</dbReference>
<dbReference type="InterPro" id="IPR004276">
    <property type="entry name" value="GlycoTrans_28_N"/>
</dbReference>
<reference evidence="14 15" key="1">
    <citation type="journal article" date="2011" name="Genome Biol. Evol.">
        <title>Reductive evolution of bacterial genome in insect gut environment.</title>
        <authorList>
            <person name="Nikoh N."/>
            <person name="Hosokawa T."/>
            <person name="Ohshima K."/>
            <person name="Hattori M."/>
            <person name="Fukatsu T."/>
        </authorList>
    </citation>
    <scope>NUCLEOTIDE SEQUENCE [LARGE SCALE GENOMIC DNA]</scope>
    <source>
        <strain evidence="14 15">Mpkobe</strain>
    </source>
</reference>
<dbReference type="EC" id="2.4.1.227" evidence="10"/>
<keyword evidence="6 10" id="KW-0573">Peptidoglycan synthesis</keyword>
<dbReference type="Pfam" id="PF04101">
    <property type="entry name" value="Glyco_tran_28_C"/>
    <property type="match status" value="1"/>
</dbReference>
<evidence type="ECO:0000256" key="4">
    <source>
        <dbReference type="ARBA" id="ARBA00022679"/>
    </source>
</evidence>
<feature type="domain" description="Glycosyl transferase family 28 C-terminal" evidence="13">
    <location>
        <begin position="183"/>
        <end position="333"/>
    </location>
</feature>
<comment type="pathway">
    <text evidence="10">Cell wall biogenesis; peptidoglycan biosynthesis.</text>
</comment>
<dbReference type="GO" id="GO:0005975">
    <property type="term" value="P:carbohydrate metabolic process"/>
    <property type="evidence" value="ECO:0007669"/>
    <property type="project" value="InterPro"/>
</dbReference>
<keyword evidence="5 10" id="KW-0133">Cell shape</keyword>
<evidence type="ECO:0000259" key="12">
    <source>
        <dbReference type="Pfam" id="PF03033"/>
    </source>
</evidence>
<feature type="binding site" evidence="10">
    <location>
        <position position="124"/>
    </location>
    <ligand>
        <name>UDP-N-acetyl-alpha-D-glucosamine</name>
        <dbReference type="ChEBI" id="CHEBI:57705"/>
    </ligand>
</feature>
<keyword evidence="15" id="KW-1185">Reference proteome</keyword>
<proteinExistence type="inferred from homology"/>
<keyword evidence="2 10" id="KW-0132">Cell division</keyword>
<dbReference type="GO" id="GO:0071555">
    <property type="term" value="P:cell wall organization"/>
    <property type="evidence" value="ECO:0007669"/>
    <property type="project" value="UniProtKB-KW"/>
</dbReference>
<keyword evidence="1 10" id="KW-1003">Cell membrane</keyword>
<feature type="binding site" evidence="10">
    <location>
        <position position="160"/>
    </location>
    <ligand>
        <name>UDP-N-acetyl-alpha-D-glucosamine</name>
        <dbReference type="ChEBI" id="CHEBI:57705"/>
    </ligand>
</feature>
<evidence type="ECO:0000256" key="3">
    <source>
        <dbReference type="ARBA" id="ARBA00022676"/>
    </source>
</evidence>
<dbReference type="KEGG" id="icp:ICMP_395"/>
<dbReference type="UniPathway" id="UPA00219"/>
<keyword evidence="4 10" id="KW-0808">Transferase</keyword>
<dbReference type="InterPro" id="IPR006009">
    <property type="entry name" value="GlcNAc_MurG"/>
</dbReference>
<keyword evidence="9 10" id="KW-0961">Cell wall biogenesis/degradation</keyword>
<dbReference type="STRING" id="476281.ICMP_395"/>
<feature type="binding site" evidence="10">
    <location>
        <begin position="12"/>
        <end position="14"/>
    </location>
    <ligand>
        <name>UDP-N-acetyl-alpha-D-glucosamine</name>
        <dbReference type="ChEBI" id="CHEBI:57705"/>
    </ligand>
</feature>
<dbReference type="PANTHER" id="PTHR21015">
    <property type="entry name" value="UDP-N-ACETYLGLUCOSAMINE--N-ACETYLMURAMYL-(PENTAPEPTIDE) PYROPHOSPHORYL-UNDECAPRENOL N-ACETYLGLUCOSAMINE TRANSFERASE 1"/>
    <property type="match status" value="1"/>
</dbReference>
<dbReference type="CDD" id="cd03785">
    <property type="entry name" value="GT28_MurG"/>
    <property type="match status" value="1"/>
</dbReference>
<evidence type="ECO:0000256" key="2">
    <source>
        <dbReference type="ARBA" id="ARBA00022618"/>
    </source>
</evidence>
<comment type="similarity">
    <text evidence="10">Belongs to the glycosyltransferase 28 family. MurG subfamily.</text>
</comment>
<evidence type="ECO:0000256" key="1">
    <source>
        <dbReference type="ARBA" id="ARBA00022475"/>
    </source>
</evidence>
<feature type="binding site" evidence="10">
    <location>
        <position position="189"/>
    </location>
    <ligand>
        <name>UDP-N-acetyl-alpha-D-glucosamine</name>
        <dbReference type="ChEBI" id="CHEBI:57705"/>
    </ligand>
</feature>
<name>C5WD42_9ENTR</name>
<dbReference type="GO" id="GO:0005886">
    <property type="term" value="C:plasma membrane"/>
    <property type="evidence" value="ECO:0007669"/>
    <property type="project" value="UniProtKB-SubCell"/>
</dbReference>
<dbReference type="EMBL" id="AP010872">
    <property type="protein sequence ID" value="BAH83248.1"/>
    <property type="molecule type" value="Genomic_DNA"/>
</dbReference>
<dbReference type="Proteomes" id="UP000061704">
    <property type="component" value="Chromosome"/>
</dbReference>
<dbReference type="HAMAP" id="MF_00033">
    <property type="entry name" value="MurG"/>
    <property type="match status" value="1"/>
</dbReference>
<dbReference type="GO" id="GO:0051301">
    <property type="term" value="P:cell division"/>
    <property type="evidence" value="ECO:0007669"/>
    <property type="project" value="UniProtKB-KW"/>
</dbReference>
<feature type="binding site" evidence="10">
    <location>
        <position position="243"/>
    </location>
    <ligand>
        <name>UDP-N-acetyl-alpha-D-glucosamine</name>
        <dbReference type="ChEBI" id="CHEBI:57705"/>
    </ligand>
</feature>
<dbReference type="Gene3D" id="3.40.50.2000">
    <property type="entry name" value="Glycogen Phosphorylase B"/>
    <property type="match status" value="2"/>
</dbReference>
<organism evidence="14 15">
    <name type="scientific">Candidatus Ishikawaella capsulata Mpkobe</name>
    <dbReference type="NCBI Taxonomy" id="476281"/>
    <lineage>
        <taxon>Bacteria</taxon>
        <taxon>Pseudomonadati</taxon>
        <taxon>Pseudomonadota</taxon>
        <taxon>Gammaproteobacteria</taxon>
        <taxon>Enterobacterales</taxon>
        <taxon>Enterobacteriaceae</taxon>
        <taxon>Candidatus Ishikawella</taxon>
    </lineage>
</organism>
<dbReference type="AlphaFoldDB" id="C5WD42"/>
<feature type="binding site" evidence="10">
    <location>
        <position position="287"/>
    </location>
    <ligand>
        <name>UDP-N-acetyl-alpha-D-glucosamine</name>
        <dbReference type="ChEBI" id="CHEBI:57705"/>
    </ligand>
</feature>
<evidence type="ECO:0000259" key="13">
    <source>
        <dbReference type="Pfam" id="PF04101"/>
    </source>
</evidence>
<evidence type="ECO:0000256" key="6">
    <source>
        <dbReference type="ARBA" id="ARBA00022984"/>
    </source>
</evidence>
<keyword evidence="3 10" id="KW-0328">Glycosyltransferase</keyword>
<evidence type="ECO:0000313" key="15">
    <source>
        <dbReference type="Proteomes" id="UP000061704"/>
    </source>
</evidence>
<evidence type="ECO:0000256" key="8">
    <source>
        <dbReference type="ARBA" id="ARBA00023306"/>
    </source>
</evidence>
<keyword evidence="11" id="KW-0812">Transmembrane</keyword>
<dbReference type="SUPFAM" id="SSF53756">
    <property type="entry name" value="UDP-Glycosyltransferase/glycogen phosphorylase"/>
    <property type="match status" value="1"/>
</dbReference>
<dbReference type="Pfam" id="PF03033">
    <property type="entry name" value="Glyco_transf_28"/>
    <property type="match status" value="1"/>
</dbReference>
<dbReference type="GO" id="GO:0051991">
    <property type="term" value="F:UDP-N-acetyl-D-glucosamine:N-acetylmuramoyl-L-alanyl-D-glutamyl-meso-2,6-diaminopimelyl-D-alanyl-D-alanine-diphosphoundecaprenol 4-beta-N-acetylglucosaminlytransferase activity"/>
    <property type="evidence" value="ECO:0007669"/>
    <property type="project" value="RHEA"/>
</dbReference>
<comment type="function">
    <text evidence="10">Cell wall formation. Catalyzes the transfer of a GlcNAc subunit on undecaprenyl-pyrophosphoryl-MurNAc-pentapeptide (lipid intermediate I) to form undecaprenyl-pyrophosphoryl-MurNAc-(pentapeptide)GlcNAc (lipid intermediate II).</text>
</comment>